<evidence type="ECO:0000313" key="2">
    <source>
        <dbReference type="EMBL" id="AFZ19331.1"/>
    </source>
</evidence>
<keyword evidence="2" id="KW-0808">Transferase</keyword>
<feature type="domain" description="Glycosyltransferase subfamily 4-like N-terminal" evidence="1">
    <location>
        <begin position="12"/>
        <end position="217"/>
    </location>
</feature>
<sequence>MKVLHLSESDGGGAGRATLRLHQGLQRLGVESQILVQLKYSDNLAVFSPQTTLEKASAKLKLPERLDALPLKFYRQRNAADFSLQWLPESIISKVAKLSPDVVNLHWVCHGYLSIESIAKFKKPIVWTLHDMWAFTGGCHYSQECDRYINSCGACPQLNSGKSHDISRWVWQRKLKAWQNLNLTIVTPSTWLAKCASSSSLFQDVRVEVIPNGLDTQQYKPIPQQVARELLNLPQDKQLILFGAMYPNSDRRKGFHWLQQALQSIKKSEGHDLIEVVIFGAAPPKEPIELELPSHYLGKLNDDIALAVVYSAADVFVAPSTQDNLPNTVMEALACGTPCVAFNIGGMPDMIEHQHNGYLAQAFDSEDLARGMIWVLENQDTNHLRHRARQKAEQEFTLDLQARRYESLYLERN</sequence>
<protein>
    <submittedName>
        <fullName evidence="2">Glycosyltransferase</fullName>
    </submittedName>
</protein>
<dbReference type="InterPro" id="IPR028098">
    <property type="entry name" value="Glyco_trans_4-like_N"/>
</dbReference>
<keyword evidence="3" id="KW-1185">Reference proteome</keyword>
<dbReference type="Pfam" id="PF13439">
    <property type="entry name" value="Glyco_transf_4"/>
    <property type="match status" value="1"/>
</dbReference>
<dbReference type="eggNOG" id="COG0438">
    <property type="taxonomic scope" value="Bacteria"/>
</dbReference>
<dbReference type="OrthoDB" id="9768685at2"/>
<dbReference type="SUPFAM" id="SSF53756">
    <property type="entry name" value="UDP-Glycosyltransferase/glycogen phosphorylase"/>
    <property type="match status" value="1"/>
</dbReference>
<gene>
    <name evidence="2" type="ORF">Mic7113_3607</name>
</gene>
<dbReference type="EMBL" id="CP003630">
    <property type="protein sequence ID" value="AFZ19331.1"/>
    <property type="molecule type" value="Genomic_DNA"/>
</dbReference>
<reference evidence="2 3" key="1">
    <citation type="submission" date="2012-06" db="EMBL/GenBank/DDBJ databases">
        <title>Finished chromosome of genome of Microcoleus sp. PCC 7113.</title>
        <authorList>
            <consortium name="US DOE Joint Genome Institute"/>
            <person name="Gugger M."/>
            <person name="Coursin T."/>
            <person name="Rippka R."/>
            <person name="Tandeau De Marsac N."/>
            <person name="Huntemann M."/>
            <person name="Wei C.-L."/>
            <person name="Han J."/>
            <person name="Detter J.C."/>
            <person name="Han C."/>
            <person name="Tapia R."/>
            <person name="Chen A."/>
            <person name="Kyrpides N."/>
            <person name="Mavromatis K."/>
            <person name="Markowitz V."/>
            <person name="Szeto E."/>
            <person name="Ivanova N."/>
            <person name="Pagani I."/>
            <person name="Pati A."/>
            <person name="Goodwin L."/>
            <person name="Nordberg H.P."/>
            <person name="Cantor M.N."/>
            <person name="Hua S.X."/>
            <person name="Woyke T."/>
            <person name="Kerfeld C.A."/>
        </authorList>
    </citation>
    <scope>NUCLEOTIDE SEQUENCE [LARGE SCALE GENOMIC DNA]</scope>
    <source>
        <strain evidence="2 3">PCC 7113</strain>
    </source>
</reference>
<evidence type="ECO:0000259" key="1">
    <source>
        <dbReference type="Pfam" id="PF13439"/>
    </source>
</evidence>
<proteinExistence type="predicted"/>
<dbReference type="GO" id="GO:0016740">
    <property type="term" value="F:transferase activity"/>
    <property type="evidence" value="ECO:0007669"/>
    <property type="project" value="UniProtKB-KW"/>
</dbReference>
<dbReference type="PATRIC" id="fig|1173027.3.peg.3970"/>
<dbReference type="STRING" id="1173027.Mic7113_3607"/>
<dbReference type="PANTHER" id="PTHR12526:SF637">
    <property type="entry name" value="GLYCOSYLTRANSFERASE EPSF-RELATED"/>
    <property type="match status" value="1"/>
</dbReference>
<dbReference type="Pfam" id="PF13692">
    <property type="entry name" value="Glyco_trans_1_4"/>
    <property type="match status" value="1"/>
</dbReference>
<dbReference type="AlphaFoldDB" id="K9WHP6"/>
<name>K9WHP6_9CYAN</name>
<organism evidence="2 3">
    <name type="scientific">Allocoleopsis franciscana PCC 7113</name>
    <dbReference type="NCBI Taxonomy" id="1173027"/>
    <lineage>
        <taxon>Bacteria</taxon>
        <taxon>Bacillati</taxon>
        <taxon>Cyanobacteriota</taxon>
        <taxon>Cyanophyceae</taxon>
        <taxon>Coleofasciculales</taxon>
        <taxon>Coleofasciculaceae</taxon>
        <taxon>Allocoleopsis</taxon>
        <taxon>Allocoleopsis franciscana</taxon>
    </lineage>
</organism>
<dbReference type="KEGG" id="mic:Mic7113_3607"/>
<dbReference type="RefSeq" id="WP_015183472.1">
    <property type="nucleotide sequence ID" value="NC_019738.1"/>
</dbReference>
<accession>K9WHP6</accession>
<dbReference type="HOGENOM" id="CLU_009583_28_2_3"/>
<dbReference type="PANTHER" id="PTHR12526">
    <property type="entry name" value="GLYCOSYLTRANSFERASE"/>
    <property type="match status" value="1"/>
</dbReference>
<dbReference type="Gene3D" id="3.40.50.2000">
    <property type="entry name" value="Glycogen Phosphorylase B"/>
    <property type="match status" value="2"/>
</dbReference>
<dbReference type="Proteomes" id="UP000010471">
    <property type="component" value="Chromosome"/>
</dbReference>
<evidence type="ECO:0000313" key="3">
    <source>
        <dbReference type="Proteomes" id="UP000010471"/>
    </source>
</evidence>
<dbReference type="CDD" id="cd03825">
    <property type="entry name" value="GT4_WcaC-like"/>
    <property type="match status" value="1"/>
</dbReference>